<keyword evidence="2" id="KW-1185">Reference proteome</keyword>
<name>A0ABM8W519_GIGMA</name>
<proteinExistence type="predicted"/>
<feature type="non-terminal residue" evidence="1">
    <location>
        <position position="1"/>
    </location>
</feature>
<dbReference type="Proteomes" id="UP000789901">
    <property type="component" value="Unassembled WGS sequence"/>
</dbReference>
<accession>A0ABM8W519</accession>
<sequence length="119" mass="13996">TFKKALLDESSKLYKARQKSYIRGLFVTEVKNDLSNLGLGKNEVLQHLSFFVRIVEKYLYEEIWQRHCNTVNQWKIKEEIMVKEKKGRKCKVNSARRKSNGEKLDLTEGFVMTRAVAQL</sequence>
<organism evidence="1 2">
    <name type="scientific">Gigaspora margarita</name>
    <dbReference type="NCBI Taxonomy" id="4874"/>
    <lineage>
        <taxon>Eukaryota</taxon>
        <taxon>Fungi</taxon>
        <taxon>Fungi incertae sedis</taxon>
        <taxon>Mucoromycota</taxon>
        <taxon>Glomeromycotina</taxon>
        <taxon>Glomeromycetes</taxon>
        <taxon>Diversisporales</taxon>
        <taxon>Gigasporaceae</taxon>
        <taxon>Gigaspora</taxon>
    </lineage>
</organism>
<evidence type="ECO:0000313" key="1">
    <source>
        <dbReference type="EMBL" id="CAG8526924.1"/>
    </source>
</evidence>
<gene>
    <name evidence="1" type="ORF">GMARGA_LOCUS3434</name>
</gene>
<reference evidence="1 2" key="1">
    <citation type="submission" date="2021-06" db="EMBL/GenBank/DDBJ databases">
        <authorList>
            <person name="Kallberg Y."/>
            <person name="Tangrot J."/>
            <person name="Rosling A."/>
        </authorList>
    </citation>
    <scope>NUCLEOTIDE SEQUENCE [LARGE SCALE GENOMIC DNA]</scope>
    <source>
        <strain evidence="1 2">120-4 pot B 10/14</strain>
    </source>
</reference>
<comment type="caution">
    <text evidence="1">The sequence shown here is derived from an EMBL/GenBank/DDBJ whole genome shotgun (WGS) entry which is preliminary data.</text>
</comment>
<protein>
    <submittedName>
        <fullName evidence="1">31143_t:CDS:1</fullName>
    </submittedName>
</protein>
<dbReference type="EMBL" id="CAJVQB010001226">
    <property type="protein sequence ID" value="CAG8526924.1"/>
    <property type="molecule type" value="Genomic_DNA"/>
</dbReference>
<evidence type="ECO:0000313" key="2">
    <source>
        <dbReference type="Proteomes" id="UP000789901"/>
    </source>
</evidence>